<evidence type="ECO:0000313" key="3">
    <source>
        <dbReference type="Proteomes" id="UP000276133"/>
    </source>
</evidence>
<keyword evidence="1" id="KW-0812">Transmembrane</keyword>
<evidence type="ECO:0000313" key="2">
    <source>
        <dbReference type="EMBL" id="RNA33716.1"/>
    </source>
</evidence>
<reference evidence="2 3" key="1">
    <citation type="journal article" date="2018" name="Sci. Rep.">
        <title>Genomic signatures of local adaptation to the degree of environmental predictability in rotifers.</title>
        <authorList>
            <person name="Franch-Gras L."/>
            <person name="Hahn C."/>
            <person name="Garcia-Roger E.M."/>
            <person name="Carmona M.J."/>
            <person name="Serra M."/>
            <person name="Gomez A."/>
        </authorList>
    </citation>
    <scope>NUCLEOTIDE SEQUENCE [LARGE SCALE GENOMIC DNA]</scope>
    <source>
        <strain evidence="2">HYR1</strain>
    </source>
</reference>
<keyword evidence="1" id="KW-0472">Membrane</keyword>
<keyword evidence="3" id="KW-1185">Reference proteome</keyword>
<dbReference type="EMBL" id="REGN01001596">
    <property type="protein sequence ID" value="RNA33716.1"/>
    <property type="molecule type" value="Genomic_DNA"/>
</dbReference>
<accession>A0A3M7SD48</accession>
<keyword evidence="1" id="KW-1133">Transmembrane helix</keyword>
<organism evidence="2 3">
    <name type="scientific">Brachionus plicatilis</name>
    <name type="common">Marine rotifer</name>
    <name type="synonym">Brachionus muelleri</name>
    <dbReference type="NCBI Taxonomy" id="10195"/>
    <lineage>
        <taxon>Eukaryota</taxon>
        <taxon>Metazoa</taxon>
        <taxon>Spiralia</taxon>
        <taxon>Gnathifera</taxon>
        <taxon>Rotifera</taxon>
        <taxon>Eurotatoria</taxon>
        <taxon>Monogononta</taxon>
        <taxon>Pseudotrocha</taxon>
        <taxon>Ploima</taxon>
        <taxon>Brachionidae</taxon>
        <taxon>Brachionus</taxon>
    </lineage>
</organism>
<comment type="caution">
    <text evidence="2">The sequence shown here is derived from an EMBL/GenBank/DDBJ whole genome shotgun (WGS) entry which is preliminary data.</text>
</comment>
<proteinExistence type="predicted"/>
<dbReference type="AlphaFoldDB" id="A0A3M7SD48"/>
<feature type="transmembrane region" description="Helical" evidence="1">
    <location>
        <begin position="14"/>
        <end position="34"/>
    </location>
</feature>
<sequence>MYMYSENCETHKSMVIYISDLIIASMIGLCESIYRRDLIMGSMNYNKEFGILLLSSGESIISLWVLNLVKLENPSLIQKALFKL</sequence>
<gene>
    <name evidence="2" type="ORF">BpHYR1_035390</name>
</gene>
<evidence type="ECO:0000256" key="1">
    <source>
        <dbReference type="SAM" id="Phobius"/>
    </source>
</evidence>
<feature type="transmembrane region" description="Helical" evidence="1">
    <location>
        <begin position="49"/>
        <end position="69"/>
    </location>
</feature>
<protein>
    <submittedName>
        <fullName evidence="2">Uncharacterized protein</fullName>
    </submittedName>
</protein>
<name>A0A3M7SD48_BRAPC</name>
<dbReference type="Proteomes" id="UP000276133">
    <property type="component" value="Unassembled WGS sequence"/>
</dbReference>